<dbReference type="SUPFAM" id="SSF46565">
    <property type="entry name" value="Chaperone J-domain"/>
    <property type="match status" value="1"/>
</dbReference>
<dbReference type="CDD" id="cd06257">
    <property type="entry name" value="DnaJ"/>
    <property type="match status" value="1"/>
</dbReference>
<name>A0A8J7AMI9_9CYAN</name>
<dbReference type="Gene3D" id="1.10.287.110">
    <property type="entry name" value="DnaJ domain"/>
    <property type="match status" value="1"/>
</dbReference>
<dbReference type="AlphaFoldDB" id="A0A8J7AMI9"/>
<proteinExistence type="predicted"/>
<keyword evidence="2" id="KW-1185">Reference proteome</keyword>
<dbReference type="InterPro" id="IPR036869">
    <property type="entry name" value="J_dom_sf"/>
</dbReference>
<dbReference type="RefSeq" id="WP_193905704.1">
    <property type="nucleotide sequence ID" value="NZ_JADEXG010000012.1"/>
</dbReference>
<reference evidence="1" key="1">
    <citation type="submission" date="2020-10" db="EMBL/GenBank/DDBJ databases">
        <authorList>
            <person name="Castelo-Branco R."/>
            <person name="Eusebio N."/>
            <person name="Adriana R."/>
            <person name="Vieira A."/>
            <person name="Brugerolle De Fraissinette N."/>
            <person name="Rezende De Castro R."/>
            <person name="Schneider M.P."/>
            <person name="Vasconcelos V."/>
            <person name="Leao P.N."/>
        </authorList>
    </citation>
    <scope>NUCLEOTIDE SEQUENCE</scope>
    <source>
        <strain evidence="1">LEGE 07310</strain>
    </source>
</reference>
<dbReference type="InterPro" id="IPR001623">
    <property type="entry name" value="DnaJ_domain"/>
</dbReference>
<dbReference type="Proteomes" id="UP000636505">
    <property type="component" value="Unassembled WGS sequence"/>
</dbReference>
<gene>
    <name evidence="1" type="ORF">IQ241_06975</name>
</gene>
<organism evidence="1 2">
    <name type="scientific">Vasconcelosia minhoensis LEGE 07310</name>
    <dbReference type="NCBI Taxonomy" id="915328"/>
    <lineage>
        <taxon>Bacteria</taxon>
        <taxon>Bacillati</taxon>
        <taxon>Cyanobacteriota</taxon>
        <taxon>Cyanophyceae</taxon>
        <taxon>Nodosilineales</taxon>
        <taxon>Cymatolegaceae</taxon>
        <taxon>Vasconcelosia</taxon>
        <taxon>Vasconcelosia minhoensis</taxon>
    </lineage>
</organism>
<sequence>MQDHYNQLGLTPGASPAEIKAAYHAKLKAFPAHSHPREFKATRAAYEALRKAPQAADDFFDLKSFAAELDPALLKQIQQRATAAVDVTLADLILLTF</sequence>
<comment type="caution">
    <text evidence="1">The sequence shown here is derived from an EMBL/GenBank/DDBJ whole genome shotgun (WGS) entry which is preliminary data.</text>
</comment>
<evidence type="ECO:0000313" key="2">
    <source>
        <dbReference type="Proteomes" id="UP000636505"/>
    </source>
</evidence>
<accession>A0A8J7AMI9</accession>
<evidence type="ECO:0000313" key="1">
    <source>
        <dbReference type="EMBL" id="MBE9077041.1"/>
    </source>
</evidence>
<protein>
    <submittedName>
        <fullName evidence="1">Molecular chaperone DnaJ</fullName>
    </submittedName>
</protein>
<dbReference type="EMBL" id="JADEXG010000012">
    <property type="protein sequence ID" value="MBE9077041.1"/>
    <property type="molecule type" value="Genomic_DNA"/>
</dbReference>